<dbReference type="InterPro" id="IPR057326">
    <property type="entry name" value="KR_dom"/>
</dbReference>
<keyword evidence="5" id="KW-1185">Reference proteome</keyword>
<dbReference type="Proteomes" id="UP001516620">
    <property type="component" value="Unassembled WGS sequence"/>
</dbReference>
<reference evidence="4 5" key="1">
    <citation type="submission" date="2021-01" db="EMBL/GenBank/DDBJ databases">
        <title>Paenibacillus sp.nov. isolated from the rhizosphere soil of tomato plant.</title>
        <authorList>
            <person name="Thin K.K."/>
            <person name="Zhang X."/>
            <person name="He S."/>
        </authorList>
    </citation>
    <scope>NUCLEOTIDE SEQUENCE [LARGE SCALE GENOMIC DNA]</scope>
    <source>
        <strain evidence="4 5">DXFW5</strain>
    </source>
</reference>
<dbReference type="SMART" id="SM00822">
    <property type="entry name" value="PKS_KR"/>
    <property type="match status" value="1"/>
</dbReference>
<dbReference type="InterPro" id="IPR002347">
    <property type="entry name" value="SDR_fam"/>
</dbReference>
<accession>A0ABS2HBS4</accession>
<evidence type="ECO:0000313" key="5">
    <source>
        <dbReference type="Proteomes" id="UP001516620"/>
    </source>
</evidence>
<evidence type="ECO:0000313" key="4">
    <source>
        <dbReference type="EMBL" id="MBM6997254.1"/>
    </source>
</evidence>
<gene>
    <name evidence="4" type="ORF">IM700_016460</name>
</gene>
<dbReference type="PRINTS" id="PR00081">
    <property type="entry name" value="GDHRDH"/>
</dbReference>
<dbReference type="RefSeq" id="WP_204801176.1">
    <property type="nucleotide sequence ID" value="NZ_JADCNN020000016.1"/>
</dbReference>
<feature type="domain" description="Ketoreductase" evidence="3">
    <location>
        <begin position="5"/>
        <end position="185"/>
    </location>
</feature>
<dbReference type="Pfam" id="PF13561">
    <property type="entry name" value="adh_short_C2"/>
    <property type="match status" value="1"/>
</dbReference>
<dbReference type="InterPro" id="IPR036291">
    <property type="entry name" value="NAD(P)-bd_dom_sf"/>
</dbReference>
<keyword evidence="2" id="KW-0560">Oxidoreductase</keyword>
<protein>
    <submittedName>
        <fullName evidence="4">SDR family oxidoreductase</fullName>
    </submittedName>
</protein>
<proteinExistence type="inferred from homology"/>
<dbReference type="NCBIfam" id="NF005559">
    <property type="entry name" value="PRK07231.1"/>
    <property type="match status" value="1"/>
</dbReference>
<comment type="caution">
    <text evidence="4">The sequence shown here is derived from an EMBL/GenBank/DDBJ whole genome shotgun (WGS) entry which is preliminary data.</text>
</comment>
<dbReference type="EMBL" id="JADCNN020000016">
    <property type="protein sequence ID" value="MBM6997254.1"/>
    <property type="molecule type" value="Genomic_DNA"/>
</dbReference>
<organism evidence="4 5">
    <name type="scientific">Paenibacillus rhizolycopersici</name>
    <dbReference type="NCBI Taxonomy" id="2780073"/>
    <lineage>
        <taxon>Bacteria</taxon>
        <taxon>Bacillati</taxon>
        <taxon>Bacillota</taxon>
        <taxon>Bacilli</taxon>
        <taxon>Bacillales</taxon>
        <taxon>Paenibacillaceae</taxon>
        <taxon>Paenibacillus</taxon>
    </lineage>
</organism>
<comment type="similarity">
    <text evidence="1">Belongs to the short-chain dehydrogenases/reductases (SDR) family.</text>
</comment>
<evidence type="ECO:0000256" key="2">
    <source>
        <dbReference type="ARBA" id="ARBA00023002"/>
    </source>
</evidence>
<evidence type="ECO:0000256" key="1">
    <source>
        <dbReference type="ARBA" id="ARBA00006484"/>
    </source>
</evidence>
<dbReference type="PRINTS" id="PR00080">
    <property type="entry name" value="SDRFAMILY"/>
</dbReference>
<dbReference type="SUPFAM" id="SSF51735">
    <property type="entry name" value="NAD(P)-binding Rossmann-fold domains"/>
    <property type="match status" value="1"/>
</dbReference>
<dbReference type="PANTHER" id="PTHR42760:SF133">
    <property type="entry name" value="3-OXOACYL-[ACYL-CARRIER-PROTEIN] REDUCTASE"/>
    <property type="match status" value="1"/>
</dbReference>
<evidence type="ECO:0000259" key="3">
    <source>
        <dbReference type="SMART" id="SM00822"/>
    </source>
</evidence>
<name>A0ABS2HBS4_9BACL</name>
<dbReference type="PANTHER" id="PTHR42760">
    <property type="entry name" value="SHORT-CHAIN DEHYDROGENASES/REDUCTASES FAMILY MEMBER"/>
    <property type="match status" value="1"/>
</dbReference>
<sequence length="246" mass="26831">MLQGKKTFITGASRGIGRETAIQFAKHGAVLVLNGRNRESLEHLKVELQHEYDAEVYLLPYDVSDTHEIKHAFQWIKKNLRTLDVLVNNAGVLDDALLGMVNEQQIKSTFSINIEAVIYHMQYASRLMTLQKQGSIINISSIIGRTGNAGQVAYASSKAAVIGATYSAAKELGKHNIRVNAVAPGYIATDFTAMLSEEKHAQRLNGITMNRIGTPEEVANTILFLASDLSSYITGQVIGVDGGMVI</sequence>
<dbReference type="Gene3D" id="3.40.50.720">
    <property type="entry name" value="NAD(P)-binding Rossmann-like Domain"/>
    <property type="match status" value="1"/>
</dbReference>